<dbReference type="PANTHER" id="PTHR31001">
    <property type="entry name" value="UNCHARACTERIZED TRANSCRIPTIONAL REGULATORY PROTEIN"/>
    <property type="match status" value="1"/>
</dbReference>
<dbReference type="GO" id="GO:0005634">
    <property type="term" value="C:nucleus"/>
    <property type="evidence" value="ECO:0007669"/>
    <property type="project" value="UniProtKB-SubCell"/>
</dbReference>
<comment type="caution">
    <text evidence="5">The sequence shown here is derived from an EMBL/GenBank/DDBJ whole genome shotgun (WGS) entry which is preliminary data.</text>
</comment>
<dbReference type="InterPro" id="IPR007219">
    <property type="entry name" value="XnlR_reg_dom"/>
</dbReference>
<dbReference type="GO" id="GO:0006351">
    <property type="term" value="P:DNA-templated transcription"/>
    <property type="evidence" value="ECO:0007669"/>
    <property type="project" value="InterPro"/>
</dbReference>
<dbReference type="GO" id="GO:0003677">
    <property type="term" value="F:DNA binding"/>
    <property type="evidence" value="ECO:0007669"/>
    <property type="project" value="InterPro"/>
</dbReference>
<gene>
    <name evidence="5" type="ORF">AWRI4619_LOCUS4829</name>
</gene>
<sequence length="621" mass="69980">MDNTTDTDSSSAPPLKRKRVVTACLECYRPQPTALQFKQFEPHSPASAEEDLPVSEAVSNGTALSSFYDVHAFTDLKKTSSDQSKPCSKFWVFAAQLPDPRIMTIAFRYYFDEVHWRYNVGQKCYMDRQLEEWKVVICTPASRQTGINKGLPYFVAFSFELLAVILQYMRPDRDIARRLHATDAKSATHMSRRYHDIASELMLLLGRHNGTIAVVDYDLLRASWLKNNGHGIESWYAISDGLNLHREPRSLAKLHDSSETLEQFWFQEYGRRVWINLFCWDSGTAMNLGRPRMINAKDCDIILPVDQSFPDDPSQTVPNPKDEHTPSPLSLLLVRYSIAGKVHEIREQGLDKQDADYSSVWAFHGQLTNLLDGLPSYLNPIKPATYLDSSFTYLPLHREEALSQLNLVIMELHRPFIATHPESRDAASKAATGSIDNQKALMELSGRHHYIYFGFGFYTTNAAIMLSAIALIYPDENQVKIIESKVQQALSIVIEIQAANIVARAAVPVIQRLYDKIRGSSQGYSSGSTTLSSPQSVLSQNSGYIHMATSSMDLAPVEPVGAEFMLENAGDLALQDFTASPAWNDMSQINDFDATFWLDQLNRMPENMPLDGVVGQNIMWQ</sequence>
<dbReference type="CDD" id="cd12148">
    <property type="entry name" value="fungal_TF_MHR"/>
    <property type="match status" value="1"/>
</dbReference>
<reference evidence="5" key="1">
    <citation type="submission" date="2020-06" db="EMBL/GenBank/DDBJ databases">
        <authorList>
            <person name="Onetto C."/>
        </authorList>
    </citation>
    <scope>NUCLEOTIDE SEQUENCE</scope>
</reference>
<feature type="domain" description="Xylanolytic transcriptional activator regulatory" evidence="4">
    <location>
        <begin position="191"/>
        <end position="312"/>
    </location>
</feature>
<protein>
    <recommendedName>
        <fullName evidence="4">Xylanolytic transcriptional activator regulatory domain-containing protein</fullName>
    </recommendedName>
</protein>
<name>A0A9N8P9G7_9PEZI</name>
<keyword evidence="2" id="KW-0539">Nucleus</keyword>
<keyword evidence="6" id="KW-1185">Reference proteome</keyword>
<dbReference type="Proteomes" id="UP000716446">
    <property type="component" value="Unassembled WGS sequence"/>
</dbReference>
<evidence type="ECO:0000256" key="1">
    <source>
        <dbReference type="ARBA" id="ARBA00004123"/>
    </source>
</evidence>
<organism evidence="5 6">
    <name type="scientific">Aureobasidium vineae</name>
    <dbReference type="NCBI Taxonomy" id="2773715"/>
    <lineage>
        <taxon>Eukaryota</taxon>
        <taxon>Fungi</taxon>
        <taxon>Dikarya</taxon>
        <taxon>Ascomycota</taxon>
        <taxon>Pezizomycotina</taxon>
        <taxon>Dothideomycetes</taxon>
        <taxon>Dothideomycetidae</taxon>
        <taxon>Dothideales</taxon>
        <taxon>Saccotheciaceae</taxon>
        <taxon>Aureobasidium</taxon>
    </lineage>
</organism>
<keyword evidence="3" id="KW-0472">Membrane</keyword>
<comment type="subcellular location">
    <subcellularLocation>
        <location evidence="1">Nucleus</location>
    </subcellularLocation>
</comment>
<dbReference type="InterPro" id="IPR050613">
    <property type="entry name" value="Sec_Metabolite_Reg"/>
</dbReference>
<dbReference type="EMBL" id="CAIJEN010000006">
    <property type="protein sequence ID" value="CAD0087711.1"/>
    <property type="molecule type" value="Genomic_DNA"/>
</dbReference>
<evidence type="ECO:0000313" key="5">
    <source>
        <dbReference type="EMBL" id="CAD0087711.1"/>
    </source>
</evidence>
<accession>A0A9N8P9G7</accession>
<dbReference type="PANTHER" id="PTHR31001:SF87">
    <property type="entry name" value="COL-21"/>
    <property type="match status" value="1"/>
</dbReference>
<dbReference type="Pfam" id="PF04082">
    <property type="entry name" value="Fungal_trans"/>
    <property type="match status" value="1"/>
</dbReference>
<evidence type="ECO:0000256" key="3">
    <source>
        <dbReference type="SAM" id="Phobius"/>
    </source>
</evidence>
<dbReference type="GO" id="GO:0008270">
    <property type="term" value="F:zinc ion binding"/>
    <property type="evidence" value="ECO:0007669"/>
    <property type="project" value="InterPro"/>
</dbReference>
<evidence type="ECO:0000256" key="2">
    <source>
        <dbReference type="ARBA" id="ARBA00023242"/>
    </source>
</evidence>
<feature type="non-terminal residue" evidence="5">
    <location>
        <position position="1"/>
    </location>
</feature>
<keyword evidence="3" id="KW-0812">Transmembrane</keyword>
<dbReference type="SMART" id="SM00906">
    <property type="entry name" value="Fungal_trans"/>
    <property type="match status" value="1"/>
</dbReference>
<dbReference type="AlphaFoldDB" id="A0A9N8P9G7"/>
<proteinExistence type="predicted"/>
<evidence type="ECO:0000259" key="4">
    <source>
        <dbReference type="SMART" id="SM00906"/>
    </source>
</evidence>
<feature type="transmembrane region" description="Helical" evidence="3">
    <location>
        <begin position="450"/>
        <end position="473"/>
    </location>
</feature>
<evidence type="ECO:0000313" key="6">
    <source>
        <dbReference type="Proteomes" id="UP000716446"/>
    </source>
</evidence>
<keyword evidence="3" id="KW-1133">Transmembrane helix</keyword>